<evidence type="ECO:0008006" key="3">
    <source>
        <dbReference type="Google" id="ProtNLM"/>
    </source>
</evidence>
<organism evidence="1 2">
    <name type="scientific">Crossiella equi</name>
    <dbReference type="NCBI Taxonomy" id="130796"/>
    <lineage>
        <taxon>Bacteria</taxon>
        <taxon>Bacillati</taxon>
        <taxon>Actinomycetota</taxon>
        <taxon>Actinomycetes</taxon>
        <taxon>Pseudonocardiales</taxon>
        <taxon>Pseudonocardiaceae</taxon>
        <taxon>Crossiella</taxon>
    </lineage>
</organism>
<protein>
    <recommendedName>
        <fullName evidence="3">2'-5' RNA ligase family protein</fullName>
    </recommendedName>
</protein>
<evidence type="ECO:0000313" key="1">
    <source>
        <dbReference type="EMBL" id="MBP2471881.1"/>
    </source>
</evidence>
<sequence length="167" mass="18770">MTPLVLTARVDQDTQDRWDALRTKWFPPERLLVGAHLTLFHALPGEHLPRVLADLREVLPQPFTALAGAPYSLGGGVALRVESAELLALHRELRRRWAPWLTRQDGQPLRPHVTVQNKVSADTARATLAALTAEWRPRRVQVLGVAVWDYLGGPWRARATVDCPDTR</sequence>
<dbReference type="Proteomes" id="UP001519363">
    <property type="component" value="Unassembled WGS sequence"/>
</dbReference>
<evidence type="ECO:0000313" key="2">
    <source>
        <dbReference type="Proteomes" id="UP001519363"/>
    </source>
</evidence>
<dbReference type="Gene3D" id="3.90.1140.10">
    <property type="entry name" value="Cyclic phosphodiesterase"/>
    <property type="match status" value="1"/>
</dbReference>
<name>A0ABS5A5Q4_9PSEU</name>
<dbReference type="InterPro" id="IPR009097">
    <property type="entry name" value="Cyclic_Pdiesterase"/>
</dbReference>
<reference evidence="1 2" key="1">
    <citation type="submission" date="2021-03" db="EMBL/GenBank/DDBJ databases">
        <title>Sequencing the genomes of 1000 actinobacteria strains.</title>
        <authorList>
            <person name="Klenk H.-P."/>
        </authorList>
    </citation>
    <scope>NUCLEOTIDE SEQUENCE [LARGE SCALE GENOMIC DNA]</scope>
    <source>
        <strain evidence="1 2">DSM 44580</strain>
    </source>
</reference>
<proteinExistence type="predicted"/>
<dbReference type="SUPFAM" id="SSF55144">
    <property type="entry name" value="LigT-like"/>
    <property type="match status" value="1"/>
</dbReference>
<comment type="caution">
    <text evidence="1">The sequence shown here is derived from an EMBL/GenBank/DDBJ whole genome shotgun (WGS) entry which is preliminary data.</text>
</comment>
<dbReference type="RefSeq" id="WP_209706312.1">
    <property type="nucleotide sequence ID" value="NZ_JAGIOO010000001.1"/>
</dbReference>
<keyword evidence="2" id="KW-1185">Reference proteome</keyword>
<dbReference type="EMBL" id="JAGIOO010000001">
    <property type="protein sequence ID" value="MBP2471881.1"/>
    <property type="molecule type" value="Genomic_DNA"/>
</dbReference>
<gene>
    <name evidence="1" type="ORF">JOF53_000753</name>
</gene>
<dbReference type="Pfam" id="PF13563">
    <property type="entry name" value="2_5_RNA_ligase2"/>
    <property type="match status" value="1"/>
</dbReference>
<accession>A0ABS5A5Q4</accession>